<keyword evidence="8" id="KW-0378">Hydrolase</keyword>
<dbReference type="Gene3D" id="1.20.144.10">
    <property type="entry name" value="Phosphatidic acid phosphatase type 2/haloperoxidase"/>
    <property type="match status" value="1"/>
</dbReference>
<dbReference type="InterPro" id="IPR000326">
    <property type="entry name" value="PAP2/HPO"/>
</dbReference>
<feature type="transmembrane region" description="Helical" evidence="6">
    <location>
        <begin position="12"/>
        <end position="32"/>
    </location>
</feature>
<dbReference type="GO" id="GO:0006644">
    <property type="term" value="P:phospholipid metabolic process"/>
    <property type="evidence" value="ECO:0007669"/>
    <property type="project" value="InterPro"/>
</dbReference>
<gene>
    <name evidence="8" type="ORF">Tco025E_03262</name>
</gene>
<evidence type="ECO:0000313" key="9">
    <source>
        <dbReference type="Proteomes" id="UP000284403"/>
    </source>
</evidence>
<dbReference type="Pfam" id="PF01569">
    <property type="entry name" value="PAP2"/>
    <property type="match status" value="1"/>
</dbReference>
<feature type="transmembrane region" description="Helical" evidence="6">
    <location>
        <begin position="224"/>
        <end position="242"/>
    </location>
</feature>
<dbReference type="Proteomes" id="UP000284403">
    <property type="component" value="Unassembled WGS sequence"/>
</dbReference>
<evidence type="ECO:0000256" key="3">
    <source>
        <dbReference type="ARBA" id="ARBA00022692"/>
    </source>
</evidence>
<evidence type="ECO:0000313" key="8">
    <source>
        <dbReference type="EMBL" id="RNF22372.1"/>
    </source>
</evidence>
<reference evidence="8 9" key="1">
    <citation type="journal article" date="2018" name="BMC Genomics">
        <title>Genomic comparison of Trypanosoma conorhini and Trypanosoma rangeli to Trypanosoma cruzi strains of high and low virulence.</title>
        <authorList>
            <person name="Bradwell K.R."/>
            <person name="Koparde V.N."/>
            <person name="Matveyev A.V."/>
            <person name="Serrano M.G."/>
            <person name="Alves J.M."/>
            <person name="Parikh H."/>
            <person name="Huang B."/>
            <person name="Lee V."/>
            <person name="Espinosa-Alvarez O."/>
            <person name="Ortiz P.A."/>
            <person name="Costa-Martins A.G."/>
            <person name="Teixeira M.M."/>
            <person name="Buck G.A."/>
        </authorList>
    </citation>
    <scope>NUCLEOTIDE SEQUENCE [LARGE SCALE GENOMIC DNA]</scope>
    <source>
        <strain evidence="8 9">025E</strain>
    </source>
</reference>
<comment type="similarity">
    <text evidence="2">Belongs to the PA-phosphatase related phosphoesterase family.</text>
</comment>
<dbReference type="SMART" id="SM00014">
    <property type="entry name" value="acidPPc"/>
    <property type="match status" value="1"/>
</dbReference>
<evidence type="ECO:0000256" key="6">
    <source>
        <dbReference type="SAM" id="Phobius"/>
    </source>
</evidence>
<keyword evidence="5 6" id="KW-0472">Membrane</keyword>
<dbReference type="CDD" id="cd03390">
    <property type="entry name" value="PAP2_containing_1_like"/>
    <property type="match status" value="1"/>
</dbReference>
<dbReference type="AlphaFoldDB" id="A0A422PXE3"/>
<feature type="transmembrane region" description="Helical" evidence="6">
    <location>
        <begin position="279"/>
        <end position="300"/>
    </location>
</feature>
<dbReference type="SUPFAM" id="SSF48317">
    <property type="entry name" value="Acid phosphatase/Vanadium-dependent haloperoxidase"/>
    <property type="match status" value="1"/>
</dbReference>
<organism evidence="8 9">
    <name type="scientific">Trypanosoma conorhini</name>
    <dbReference type="NCBI Taxonomy" id="83891"/>
    <lineage>
        <taxon>Eukaryota</taxon>
        <taxon>Discoba</taxon>
        <taxon>Euglenozoa</taxon>
        <taxon>Kinetoplastea</taxon>
        <taxon>Metakinetoplastina</taxon>
        <taxon>Trypanosomatida</taxon>
        <taxon>Trypanosomatidae</taxon>
        <taxon>Trypanosoma</taxon>
    </lineage>
</organism>
<accession>A0A422PXE3</accession>
<dbReference type="OrthoDB" id="8907274at2759"/>
<keyword evidence="3 6" id="KW-0812">Transmembrane</keyword>
<dbReference type="InterPro" id="IPR043216">
    <property type="entry name" value="PAP-like"/>
</dbReference>
<proteinExistence type="inferred from homology"/>
<feature type="domain" description="Phosphatidic acid phosphatase type 2/haloperoxidase" evidence="7">
    <location>
        <begin position="159"/>
        <end position="294"/>
    </location>
</feature>
<feature type="transmembrane region" description="Helical" evidence="6">
    <location>
        <begin position="60"/>
        <end position="79"/>
    </location>
</feature>
<dbReference type="GO" id="GO:0016020">
    <property type="term" value="C:membrane"/>
    <property type="evidence" value="ECO:0007669"/>
    <property type="project" value="UniProtKB-SubCell"/>
</dbReference>
<evidence type="ECO:0000256" key="5">
    <source>
        <dbReference type="ARBA" id="ARBA00023136"/>
    </source>
</evidence>
<protein>
    <submittedName>
        <fullName evidence="8">Putative phosphatidic acid phosphatase</fullName>
        <ecNumber evidence="8">3.1.3.4</ecNumber>
    </submittedName>
</protein>
<sequence>MSSLQVFAKVLATLRIVDYLLCVILGLAGGAIGKKVRPHCRPFSWNDPTLAYPFAGDGTFPSWSLVPIAILPVVLYAAVEFARALRWRAGTTPSLDHPLGAEGGVVTVDVMNSGGTTVRWLRAGGFNGDDLSATEGGRGGRDVVAAARWPLFWETFNHWVLAQAFAVCLCICIVETTKVYSGRLRPDFLARLKREGYSEQSEGVDWCGAAREGRVSFPSGHSGIAFASIVTLVLYSLGQLQAFRHASLWRSLLGLLLLVFPFAVALSRTRDNRHHFSDILAGSVIGTCCALLSVTLLFRLSERTGVFLPRRLEYASKR</sequence>
<evidence type="ECO:0000256" key="2">
    <source>
        <dbReference type="ARBA" id="ARBA00008816"/>
    </source>
</evidence>
<name>A0A422PXE3_9TRYP</name>
<evidence type="ECO:0000256" key="1">
    <source>
        <dbReference type="ARBA" id="ARBA00004141"/>
    </source>
</evidence>
<comment type="subcellular location">
    <subcellularLocation>
        <location evidence="1">Membrane</location>
        <topology evidence="1">Multi-pass membrane protein</topology>
    </subcellularLocation>
</comment>
<dbReference type="InterPro" id="IPR036938">
    <property type="entry name" value="PAP2/HPO_sf"/>
</dbReference>
<dbReference type="EC" id="3.1.3.4" evidence="8"/>
<dbReference type="PANTHER" id="PTHR10165:SF35">
    <property type="entry name" value="RE23632P"/>
    <property type="match status" value="1"/>
</dbReference>
<feature type="transmembrane region" description="Helical" evidence="6">
    <location>
        <begin position="248"/>
        <end position="267"/>
    </location>
</feature>
<evidence type="ECO:0000256" key="4">
    <source>
        <dbReference type="ARBA" id="ARBA00022989"/>
    </source>
</evidence>
<dbReference type="EMBL" id="MKKU01000138">
    <property type="protein sequence ID" value="RNF22372.1"/>
    <property type="molecule type" value="Genomic_DNA"/>
</dbReference>
<comment type="caution">
    <text evidence="8">The sequence shown here is derived from an EMBL/GenBank/DDBJ whole genome shotgun (WGS) entry which is preliminary data.</text>
</comment>
<dbReference type="GO" id="GO:0008195">
    <property type="term" value="F:phosphatidate phosphatase activity"/>
    <property type="evidence" value="ECO:0007669"/>
    <property type="project" value="UniProtKB-EC"/>
</dbReference>
<keyword evidence="4 6" id="KW-1133">Transmembrane helix</keyword>
<keyword evidence="9" id="KW-1185">Reference proteome</keyword>
<dbReference type="GeneID" id="40316873"/>
<dbReference type="PANTHER" id="PTHR10165">
    <property type="entry name" value="LIPID PHOSPHATE PHOSPHATASE"/>
    <property type="match status" value="1"/>
</dbReference>
<evidence type="ECO:0000259" key="7">
    <source>
        <dbReference type="SMART" id="SM00014"/>
    </source>
</evidence>
<dbReference type="GO" id="GO:0046839">
    <property type="term" value="P:phospholipid dephosphorylation"/>
    <property type="evidence" value="ECO:0007669"/>
    <property type="project" value="TreeGrafter"/>
</dbReference>
<dbReference type="RefSeq" id="XP_029229829.1">
    <property type="nucleotide sequence ID" value="XM_029370182.1"/>
</dbReference>